<dbReference type="RefSeq" id="WP_089794628.1">
    <property type="nucleotide sequence ID" value="NZ_FPBP01000004.1"/>
</dbReference>
<evidence type="ECO:0000313" key="1">
    <source>
        <dbReference type="EMBL" id="SFU59506.1"/>
    </source>
</evidence>
<name>A0A1I7HGC3_9GAMM</name>
<reference evidence="2" key="1">
    <citation type="submission" date="2016-10" db="EMBL/GenBank/DDBJ databases">
        <authorList>
            <person name="Varghese N."/>
            <person name="Submissions S."/>
        </authorList>
    </citation>
    <scope>NUCLEOTIDE SEQUENCE [LARGE SCALE GENOMIC DNA]</scope>
    <source>
        <strain evidence="2">CGMCC 1.6981</strain>
    </source>
</reference>
<organism evidence="1 2">
    <name type="scientific">Halomonas korlensis</name>
    <dbReference type="NCBI Taxonomy" id="463301"/>
    <lineage>
        <taxon>Bacteria</taxon>
        <taxon>Pseudomonadati</taxon>
        <taxon>Pseudomonadota</taxon>
        <taxon>Gammaproteobacteria</taxon>
        <taxon>Oceanospirillales</taxon>
        <taxon>Halomonadaceae</taxon>
        <taxon>Halomonas</taxon>
    </lineage>
</organism>
<protein>
    <submittedName>
        <fullName evidence="1">Uncharacterized protein</fullName>
    </submittedName>
</protein>
<sequence length="136" mass="15350">MTTDHPADESRYPDIEIYLAKASIDDLDDWLRTAIQADPLAPSGKHQWRTRGRFDHDDIPVLLVEKAADGYASLWFDSPHTPWETDRACARAAAAHLGCEVRCSLGSWQPGDDPDQFLRVCSDGREEEFIWPDSGH</sequence>
<keyword evidence="2" id="KW-1185">Reference proteome</keyword>
<dbReference type="OrthoDB" id="1495305at2"/>
<dbReference type="EMBL" id="FPBP01000004">
    <property type="protein sequence ID" value="SFU59506.1"/>
    <property type="molecule type" value="Genomic_DNA"/>
</dbReference>
<accession>A0A1I7HGC3</accession>
<dbReference type="Proteomes" id="UP000198693">
    <property type="component" value="Unassembled WGS sequence"/>
</dbReference>
<dbReference type="AlphaFoldDB" id="A0A1I7HGC3"/>
<evidence type="ECO:0000313" key="2">
    <source>
        <dbReference type="Proteomes" id="UP000198693"/>
    </source>
</evidence>
<gene>
    <name evidence="1" type="ORF">SAMN04487955_104229</name>
</gene>
<proteinExistence type="predicted"/>
<dbReference type="STRING" id="463301.SAMN04487955_104229"/>